<name>K0KRV6_WICCF</name>
<reference evidence="2 3" key="1">
    <citation type="journal article" date="2012" name="Eukaryot. Cell">
        <title>Draft genome sequence of Wickerhamomyces ciferrii NRRL Y-1031 F-60-10.</title>
        <authorList>
            <person name="Schneider J."/>
            <person name="Andrea H."/>
            <person name="Blom J."/>
            <person name="Jaenicke S."/>
            <person name="Ruckert C."/>
            <person name="Schorsch C."/>
            <person name="Szczepanowski R."/>
            <person name="Farwick M."/>
            <person name="Goesmann A."/>
            <person name="Puhler A."/>
            <person name="Schaffer S."/>
            <person name="Tauch A."/>
            <person name="Kohler T."/>
            <person name="Brinkrolf K."/>
        </authorList>
    </citation>
    <scope>NUCLEOTIDE SEQUENCE [LARGE SCALE GENOMIC DNA]</scope>
    <source>
        <strain evidence="3">ATCC 14091 / BCRC 22168 / CBS 111 / JCM 3599 / NBRC 0793 / NRRL Y-1031 F-60-10</strain>
    </source>
</reference>
<dbReference type="EMBL" id="CAIF01000216">
    <property type="protein sequence ID" value="CCH45866.1"/>
    <property type="molecule type" value="Genomic_DNA"/>
</dbReference>
<evidence type="ECO:0000313" key="2">
    <source>
        <dbReference type="EMBL" id="CCH45866.1"/>
    </source>
</evidence>
<keyword evidence="2" id="KW-0378">Hydrolase</keyword>
<dbReference type="PANTHER" id="PTHR40370">
    <property type="entry name" value="EXPRESSED PROTEIN"/>
    <property type="match status" value="1"/>
</dbReference>
<evidence type="ECO:0000313" key="3">
    <source>
        <dbReference type="Proteomes" id="UP000009328"/>
    </source>
</evidence>
<dbReference type="Pfam" id="PF11274">
    <property type="entry name" value="DUF3074"/>
    <property type="match status" value="1"/>
</dbReference>
<dbReference type="GO" id="GO:0016158">
    <property type="term" value="F:inositol hexakisphosphate 3-phosphatase activity"/>
    <property type="evidence" value="ECO:0007669"/>
    <property type="project" value="UniProtKB-EC"/>
</dbReference>
<keyword evidence="3" id="KW-1185">Reference proteome</keyword>
<dbReference type="eggNOG" id="ENOG502QTT5">
    <property type="taxonomic scope" value="Eukaryota"/>
</dbReference>
<dbReference type="Gene3D" id="3.30.530.20">
    <property type="match status" value="1"/>
</dbReference>
<dbReference type="HOGENOM" id="CLU_078586_1_0_1"/>
<organism evidence="2 3">
    <name type="scientific">Wickerhamomyces ciferrii (strain ATCC 14091 / BCRC 22168 / CBS 111 / JCM 3599 / NBRC 0793 / NRRL Y-1031 F-60-10)</name>
    <name type="common">Yeast</name>
    <name type="synonym">Pichia ciferrii</name>
    <dbReference type="NCBI Taxonomy" id="1206466"/>
    <lineage>
        <taxon>Eukaryota</taxon>
        <taxon>Fungi</taxon>
        <taxon>Dikarya</taxon>
        <taxon>Ascomycota</taxon>
        <taxon>Saccharomycotina</taxon>
        <taxon>Saccharomycetes</taxon>
        <taxon>Phaffomycetales</taxon>
        <taxon>Wickerhamomycetaceae</taxon>
        <taxon>Wickerhamomyces</taxon>
    </lineage>
</organism>
<dbReference type="InParanoid" id="K0KRV6"/>
<dbReference type="AlphaFoldDB" id="K0KRV6"/>
<sequence length="259" mass="29906">MSSHFNITPQKITTLPQNPSEFIQEADQLVDSISSKWSKTKTYNYTLDDSSNENVTTYHTKFKSEHWVARISQHSSTKYPFQRVLHYLLGIDSENQITDISLHTKYEEEYIKVLNKWEIVPLESYPEYESLLNKDHLKNWYSVKAEYELGAPLKTRQFDELIFIQPPTTTTTNTPGVKGYVISLVADDSSCEPNVRGVYSSIERIELKEDGKWEWIMCTTSDAGGSVPKWLQNSMISKSVAIDVPGFLNWFNEKEKNDN</sequence>
<dbReference type="InterPro" id="IPR024500">
    <property type="entry name" value="DUF3074"/>
</dbReference>
<proteinExistence type="predicted"/>
<dbReference type="STRING" id="1206466.K0KRV6"/>
<comment type="caution">
    <text evidence="2">The sequence shown here is derived from an EMBL/GenBank/DDBJ whole genome shotgun (WGS) entry which is preliminary data.</text>
</comment>
<gene>
    <name evidence="2" type="ORF">BN7_5453</name>
</gene>
<evidence type="ECO:0000259" key="1">
    <source>
        <dbReference type="Pfam" id="PF11274"/>
    </source>
</evidence>
<accession>K0KRV6</accession>
<dbReference type="InterPro" id="IPR023393">
    <property type="entry name" value="START-like_dom_sf"/>
</dbReference>
<dbReference type="Proteomes" id="UP000009328">
    <property type="component" value="Unassembled WGS sequence"/>
</dbReference>
<dbReference type="SUPFAM" id="SSF55961">
    <property type="entry name" value="Bet v1-like"/>
    <property type="match status" value="1"/>
</dbReference>
<dbReference type="PANTHER" id="PTHR40370:SF1">
    <property type="entry name" value="DUF3074 DOMAIN-CONTAINING PROTEIN"/>
    <property type="match status" value="1"/>
</dbReference>
<feature type="domain" description="DUF3074" evidence="1">
    <location>
        <begin position="67"/>
        <end position="250"/>
    </location>
</feature>
<protein>
    <submittedName>
        <fullName evidence="2">3-phytase A</fullName>
        <ecNumber evidence="2">3.1.3.8</ecNumber>
    </submittedName>
</protein>
<dbReference type="EC" id="3.1.3.8" evidence="2"/>